<feature type="region of interest" description="Disordered" evidence="1">
    <location>
        <begin position="344"/>
        <end position="383"/>
    </location>
</feature>
<dbReference type="InterPro" id="IPR050546">
    <property type="entry name" value="Glycosyl_Hydrlase_16"/>
</dbReference>
<dbReference type="GO" id="GO:0009277">
    <property type="term" value="C:fungal-type cell wall"/>
    <property type="evidence" value="ECO:0007669"/>
    <property type="project" value="TreeGrafter"/>
</dbReference>
<dbReference type="InterPro" id="IPR000757">
    <property type="entry name" value="Beta-glucanase-like"/>
</dbReference>
<evidence type="ECO:0000259" key="3">
    <source>
        <dbReference type="PROSITE" id="PS51762"/>
    </source>
</evidence>
<organism evidence="4 5">
    <name type="scientific">Colletotrichum trifolii</name>
    <dbReference type="NCBI Taxonomy" id="5466"/>
    <lineage>
        <taxon>Eukaryota</taxon>
        <taxon>Fungi</taxon>
        <taxon>Dikarya</taxon>
        <taxon>Ascomycota</taxon>
        <taxon>Pezizomycotina</taxon>
        <taxon>Sordariomycetes</taxon>
        <taxon>Hypocreomycetidae</taxon>
        <taxon>Glomerellales</taxon>
        <taxon>Glomerellaceae</taxon>
        <taxon>Colletotrichum</taxon>
        <taxon>Colletotrichum orbiculare species complex</taxon>
    </lineage>
</organism>
<dbReference type="PANTHER" id="PTHR10963:SF68">
    <property type="entry name" value="GLYCOSIDASE CRH1-RELATED"/>
    <property type="match status" value="1"/>
</dbReference>
<reference evidence="4 5" key="1">
    <citation type="submission" date="2018-12" db="EMBL/GenBank/DDBJ databases">
        <title>Genome sequence and assembly of Colletotrichum trifolii.</title>
        <authorList>
            <person name="Gan P."/>
            <person name="Shirasu K."/>
        </authorList>
    </citation>
    <scope>NUCLEOTIDE SEQUENCE [LARGE SCALE GENOMIC DNA]</scope>
    <source>
        <strain evidence="4 5">543-2</strain>
    </source>
</reference>
<dbReference type="GO" id="GO:0031505">
    <property type="term" value="P:fungal-type cell wall organization"/>
    <property type="evidence" value="ECO:0007669"/>
    <property type="project" value="TreeGrafter"/>
</dbReference>
<dbReference type="PANTHER" id="PTHR10963">
    <property type="entry name" value="GLYCOSYL HYDROLASE-RELATED"/>
    <property type="match status" value="1"/>
</dbReference>
<dbReference type="SUPFAM" id="SSF49899">
    <property type="entry name" value="Concanavalin A-like lectins/glucanases"/>
    <property type="match status" value="1"/>
</dbReference>
<evidence type="ECO:0000313" key="5">
    <source>
        <dbReference type="Proteomes" id="UP000295703"/>
    </source>
</evidence>
<feature type="domain" description="GH16" evidence="3">
    <location>
        <begin position="16"/>
        <end position="233"/>
    </location>
</feature>
<feature type="signal peptide" evidence="2">
    <location>
        <begin position="1"/>
        <end position="16"/>
    </location>
</feature>
<dbReference type="Pfam" id="PF00722">
    <property type="entry name" value="Glyco_hydro_16"/>
    <property type="match status" value="1"/>
</dbReference>
<dbReference type="AlphaFoldDB" id="A0A4R8RPF6"/>
<keyword evidence="4" id="KW-0378">Hydrolase</keyword>
<feature type="region of interest" description="Disordered" evidence="1">
    <location>
        <begin position="278"/>
        <end position="305"/>
    </location>
</feature>
<keyword evidence="2" id="KW-0732">Signal</keyword>
<dbReference type="GO" id="GO:0004553">
    <property type="term" value="F:hydrolase activity, hydrolyzing O-glycosyl compounds"/>
    <property type="evidence" value="ECO:0007669"/>
    <property type="project" value="InterPro"/>
</dbReference>
<keyword evidence="5" id="KW-1185">Reference proteome</keyword>
<feature type="chain" id="PRO_5021013719" evidence="2">
    <location>
        <begin position="17"/>
        <end position="406"/>
    </location>
</feature>
<dbReference type="GO" id="GO:0005975">
    <property type="term" value="P:carbohydrate metabolic process"/>
    <property type="evidence" value="ECO:0007669"/>
    <property type="project" value="InterPro"/>
</dbReference>
<dbReference type="EMBL" id="RYZW01000055">
    <property type="protein sequence ID" value="TDZ54701.1"/>
    <property type="molecule type" value="Genomic_DNA"/>
</dbReference>
<comment type="caution">
    <text evidence="4">The sequence shown here is derived from an EMBL/GenBank/DDBJ whole genome shotgun (WGS) entry which is preliminary data.</text>
</comment>
<feature type="compositionally biased region" description="Polar residues" evidence="1">
    <location>
        <begin position="295"/>
        <end position="305"/>
    </location>
</feature>
<keyword evidence="4" id="KW-0326">Glycosidase</keyword>
<protein>
    <submittedName>
        <fullName evidence="4">Putative glycosidase crf1</fullName>
    </submittedName>
</protein>
<name>A0A4R8RPF6_COLTR</name>
<evidence type="ECO:0000256" key="1">
    <source>
        <dbReference type="SAM" id="MobiDB-lite"/>
    </source>
</evidence>
<evidence type="ECO:0000256" key="2">
    <source>
        <dbReference type="SAM" id="SignalP"/>
    </source>
</evidence>
<dbReference type="Proteomes" id="UP000295703">
    <property type="component" value="Unassembled WGS sequence"/>
</dbReference>
<sequence length="406" mass="42908">MRYAALTLAAAGLATAQTWSLCNPVKGDECPANPAFGGDATYDFRTAKSVGDLESFFIVDAGVKYNSKVMNFSPDTGAEMIIFEEANAPTLSSKNYIFFGKVEIELQAAPGRGIVTSIVLQSDALDEIDWEFVGADQNHVQTNFYGLGVNDYTRAKYYEVDFNPMTTFHTYTIEWTKESLIFSIDGKVYRTATPAEGNYPQTPMQLKLGTWVGGKGPNEGTINWAGGLAEWDKAPFAAHYRSLKIWDYAGGDKTGATSYEYNKGSDGTWQTIRVVGAGEKKESTPGASFAEKGNGKSNESAVQSGTALSSPVASVAPSSSAPSAVPSVQSFSVAVNLTSTVASNSTTLTRRPTSASEPTGSVNAQTTLPTPNAPSQRPTATPAAASTVQGSVAIAGIAAFFAAMML</sequence>
<dbReference type="GO" id="GO:0016757">
    <property type="term" value="F:glycosyltransferase activity"/>
    <property type="evidence" value="ECO:0007669"/>
    <property type="project" value="TreeGrafter"/>
</dbReference>
<gene>
    <name evidence="4" type="primary">crf1-2</name>
    <name evidence="4" type="ORF">CTRI78_v006150</name>
</gene>
<dbReference type="InterPro" id="IPR013320">
    <property type="entry name" value="ConA-like_dom_sf"/>
</dbReference>
<evidence type="ECO:0000313" key="4">
    <source>
        <dbReference type="EMBL" id="TDZ54701.1"/>
    </source>
</evidence>
<accession>A0A4R8RPF6</accession>
<proteinExistence type="predicted"/>
<dbReference type="STRING" id="5466.A0A4R8RPF6"/>
<dbReference type="PROSITE" id="PS51762">
    <property type="entry name" value="GH16_2"/>
    <property type="match status" value="1"/>
</dbReference>
<dbReference type="Gene3D" id="2.60.120.200">
    <property type="match status" value="1"/>
</dbReference>